<protein>
    <submittedName>
        <fullName evidence="2">Uncharacterized protein</fullName>
    </submittedName>
</protein>
<keyword evidence="1" id="KW-0812">Transmembrane</keyword>
<accession>A0A7S1RNG1</accession>
<keyword evidence="1" id="KW-0472">Membrane</keyword>
<sequence length="151" mass="16071">MWPSNCSGCNESLHNSTANNSTANGTSNGTAAADDALPPQFHASVTWTRLVVLLVAAAIAIVIVGALCGCGRRRGWRAWLARRPLFRSEDVQLTELGDWMAADTGEDVTIGGPLSRIRQSNGQGQSGLPQGIFATPQKDDSAEYFDLATPR</sequence>
<evidence type="ECO:0000313" key="2">
    <source>
        <dbReference type="EMBL" id="CAD9170964.1"/>
    </source>
</evidence>
<proteinExistence type="predicted"/>
<dbReference type="AlphaFoldDB" id="A0A7S1RNG1"/>
<keyword evidence="1" id="KW-1133">Transmembrane helix</keyword>
<reference evidence="2" key="1">
    <citation type="submission" date="2021-01" db="EMBL/GenBank/DDBJ databases">
        <authorList>
            <person name="Corre E."/>
            <person name="Pelletier E."/>
            <person name="Niang G."/>
            <person name="Scheremetjew M."/>
            <person name="Finn R."/>
            <person name="Kale V."/>
            <person name="Holt S."/>
            <person name="Cochrane G."/>
            <person name="Meng A."/>
            <person name="Brown T."/>
            <person name="Cohen L."/>
        </authorList>
    </citation>
    <scope>NUCLEOTIDE SEQUENCE</scope>
    <source>
        <strain evidence="2">OF101</strain>
    </source>
</reference>
<organism evidence="2">
    <name type="scientific">Alexandrium catenella</name>
    <name type="common">Red tide dinoflagellate</name>
    <name type="synonym">Gonyaulax catenella</name>
    <dbReference type="NCBI Taxonomy" id="2925"/>
    <lineage>
        <taxon>Eukaryota</taxon>
        <taxon>Sar</taxon>
        <taxon>Alveolata</taxon>
        <taxon>Dinophyceae</taxon>
        <taxon>Gonyaulacales</taxon>
        <taxon>Pyrocystaceae</taxon>
        <taxon>Alexandrium</taxon>
    </lineage>
</organism>
<gene>
    <name evidence="2" type="ORF">ACAT0790_LOCUS47733</name>
</gene>
<dbReference type="EMBL" id="HBGE01079917">
    <property type="protein sequence ID" value="CAD9170964.1"/>
    <property type="molecule type" value="Transcribed_RNA"/>
</dbReference>
<evidence type="ECO:0000256" key="1">
    <source>
        <dbReference type="SAM" id="Phobius"/>
    </source>
</evidence>
<feature type="transmembrane region" description="Helical" evidence="1">
    <location>
        <begin position="47"/>
        <end position="70"/>
    </location>
</feature>
<name>A0A7S1RNG1_ALECA</name>